<proteinExistence type="predicted"/>
<dbReference type="SUPFAM" id="SSF100934">
    <property type="entry name" value="Heat shock protein 70kD (HSP70), C-terminal subdomain"/>
    <property type="match status" value="1"/>
</dbReference>
<evidence type="ECO:0000256" key="1">
    <source>
        <dbReference type="SAM" id="MobiDB-lite"/>
    </source>
</evidence>
<gene>
    <name evidence="2" type="ORF">CTI12_AA035070</name>
</gene>
<dbReference type="AlphaFoldDB" id="A0A2U1PXK4"/>
<protein>
    <submittedName>
        <fullName evidence="2">Heat shock protein 70</fullName>
    </submittedName>
</protein>
<dbReference type="STRING" id="35608.A0A2U1PXK4"/>
<name>A0A2U1PXK4_ARTAN</name>
<keyword evidence="3" id="KW-1185">Reference proteome</keyword>
<dbReference type="EMBL" id="PKPP01000631">
    <property type="protein sequence ID" value="PWA90456.1"/>
    <property type="molecule type" value="Genomic_DNA"/>
</dbReference>
<dbReference type="InterPro" id="IPR029048">
    <property type="entry name" value="HSP70_C_sf"/>
</dbReference>
<dbReference type="Gene3D" id="1.20.1270.10">
    <property type="match status" value="1"/>
</dbReference>
<dbReference type="PANTHER" id="PTHR33710">
    <property type="entry name" value="BNAC02G09200D PROTEIN"/>
    <property type="match status" value="1"/>
</dbReference>
<comment type="caution">
    <text evidence="2">The sequence shown here is derived from an EMBL/GenBank/DDBJ whole genome shotgun (WGS) entry which is preliminary data.</text>
</comment>
<reference evidence="2 3" key="1">
    <citation type="journal article" date="2018" name="Mol. Plant">
        <title>The genome of Artemisia annua provides insight into the evolution of Asteraceae family and artemisinin biosynthesis.</title>
        <authorList>
            <person name="Shen Q."/>
            <person name="Zhang L."/>
            <person name="Liao Z."/>
            <person name="Wang S."/>
            <person name="Yan T."/>
            <person name="Shi P."/>
            <person name="Liu M."/>
            <person name="Fu X."/>
            <person name="Pan Q."/>
            <person name="Wang Y."/>
            <person name="Lv Z."/>
            <person name="Lu X."/>
            <person name="Zhang F."/>
            <person name="Jiang W."/>
            <person name="Ma Y."/>
            <person name="Chen M."/>
            <person name="Hao X."/>
            <person name="Li L."/>
            <person name="Tang Y."/>
            <person name="Lv G."/>
            <person name="Zhou Y."/>
            <person name="Sun X."/>
            <person name="Brodelius P.E."/>
            <person name="Rose J.K.C."/>
            <person name="Tang K."/>
        </authorList>
    </citation>
    <scope>NUCLEOTIDE SEQUENCE [LARGE SCALE GENOMIC DNA]</scope>
    <source>
        <strain evidence="3">cv. Huhao1</strain>
        <tissue evidence="2">Leaf</tissue>
    </source>
</reference>
<organism evidence="2 3">
    <name type="scientific">Artemisia annua</name>
    <name type="common">Sweet wormwood</name>
    <dbReference type="NCBI Taxonomy" id="35608"/>
    <lineage>
        <taxon>Eukaryota</taxon>
        <taxon>Viridiplantae</taxon>
        <taxon>Streptophyta</taxon>
        <taxon>Embryophyta</taxon>
        <taxon>Tracheophyta</taxon>
        <taxon>Spermatophyta</taxon>
        <taxon>Magnoliopsida</taxon>
        <taxon>eudicotyledons</taxon>
        <taxon>Gunneridae</taxon>
        <taxon>Pentapetalae</taxon>
        <taxon>asterids</taxon>
        <taxon>campanulids</taxon>
        <taxon>Asterales</taxon>
        <taxon>Asteraceae</taxon>
        <taxon>Asteroideae</taxon>
        <taxon>Anthemideae</taxon>
        <taxon>Artemisiinae</taxon>
        <taxon>Artemisia</taxon>
    </lineage>
</organism>
<dbReference type="SUPFAM" id="SSF56219">
    <property type="entry name" value="DNase I-like"/>
    <property type="match status" value="1"/>
</dbReference>
<dbReference type="PANTHER" id="PTHR33710:SF71">
    <property type="entry name" value="ENDONUCLEASE_EXONUCLEASE_PHOSPHATASE DOMAIN-CONTAINING PROTEIN"/>
    <property type="match status" value="1"/>
</dbReference>
<evidence type="ECO:0000313" key="3">
    <source>
        <dbReference type="Proteomes" id="UP000245207"/>
    </source>
</evidence>
<feature type="region of interest" description="Disordered" evidence="1">
    <location>
        <begin position="373"/>
        <end position="406"/>
    </location>
</feature>
<keyword evidence="2" id="KW-0346">Stress response</keyword>
<feature type="region of interest" description="Disordered" evidence="1">
    <location>
        <begin position="331"/>
        <end position="351"/>
    </location>
</feature>
<evidence type="ECO:0000313" key="2">
    <source>
        <dbReference type="EMBL" id="PWA90456.1"/>
    </source>
</evidence>
<accession>A0A2U1PXK4</accession>
<dbReference type="OrthoDB" id="2401965at2759"/>
<dbReference type="Gene3D" id="3.60.10.10">
    <property type="entry name" value="Endonuclease/exonuclease/phosphatase"/>
    <property type="match status" value="1"/>
</dbReference>
<sequence>MAQEAEKYKAEDEEHKKKGEAKNALEKYVYNMRNTITDAIDETMKWLNSNQLAEAEEFEYKMKELMGGLKRNVRAPRRYENSEINTGKRARKVTVASNNSDDKEIEGNKADLMKEVQSTEKEMNGEIAVNNDVSVTPTANTSVDNNNGRIDNTAQAPRRYENSEINTGKRARKVTVASNNSDDKEIEGNKADLMKEVQSTEKEMNGEIAVNNDVSVTPTANTSVDNNNGRIDNTAQGSEVKIDNHLIYIAPKISKDAIMCQNGVGISDYARVLVECEAIKELKNEIKIVYTDKEKHVRGSKMVTVMYDWKPVCCSHCKVFEHNLEKCITRPRTDEESKAKADEEDRLKKLNENKAVKEQEYREKNTSAKTMNKGKNTVEYNNEKGPTTTTGNKSNGHSATRKASSSNQFEALNGIMENEETEVRILKGRMVVDSFLNKKLQPSCIESSTWTPDMIRYFKDQWELERLKEQEEAILNLEDVLENGNATQTMTADNVTGMTWNIRSMNKLKKQKEVRRMIVEDSIQVCAILETHVKPHKLPKVCDSAFGSWSWVSNVNHRRERKKAWLELRRASNVTAGWPWLVMDDFNTTIKTMEHSAGGSVITYEMQDFIDCINDVELEDLYSAAGGSVITYEMQDFIDCINDVELEDLYSTGLFYTWIKSPLNPHNRILKKLDRAMVNEEFLDQFPNAIAEFLPYLISDHSPVNVKFPQCFDKKIKPSEYNDSWMWKTILELRTKVRYNIIKVIGNGETTNMWYDQWSSIGVINDTVTTRSIHNARLSENMTISEMIANNMWRWPQEWTVQYPILANLSVPQLVQSADITK</sequence>
<dbReference type="Proteomes" id="UP000245207">
    <property type="component" value="Unassembled WGS sequence"/>
</dbReference>
<dbReference type="InterPro" id="IPR036691">
    <property type="entry name" value="Endo/exonu/phosph_ase_sf"/>
</dbReference>